<evidence type="ECO:0000256" key="8">
    <source>
        <dbReference type="SAM" id="MobiDB-lite"/>
    </source>
</evidence>
<sequence length="153" mass="16050">MMWEDIMALVAILVAALGVCLIWCMAPAAEVEQGHNVPPMGRRRGRWPGSQPRRPAPAARVVVGKPQQLVYFSYPAAPDAEGGGGTAAGSVVVCAICLEALVGGAECSEVPACRHVFHRGCLALWIKSKSTCPLCRELVVAGSEPLTAAEAMV</sequence>
<reference evidence="10" key="1">
    <citation type="submission" date="2018-08" db="EMBL/GenBank/DDBJ databases">
        <authorList>
            <person name="Rossello M."/>
        </authorList>
    </citation>
    <scope>NUCLEOTIDE SEQUENCE [LARGE SCALE GENOMIC DNA]</scope>
    <source>
        <strain evidence="10">cv. Chinese Spring</strain>
    </source>
</reference>
<dbReference type="Gramene" id="TraesROB_scaffold_002244_01G001100.1">
    <property type="protein sequence ID" value="TraesROB_scaffold_002244_01G001100.1"/>
    <property type="gene ID" value="TraesROB_scaffold_002244_01G001100"/>
</dbReference>
<proteinExistence type="inferred from homology"/>
<dbReference type="InterPro" id="IPR013083">
    <property type="entry name" value="Znf_RING/FYVE/PHD"/>
</dbReference>
<dbReference type="Gramene" id="TraesCAD_scaffold_005591_01G000200.1">
    <property type="protein sequence ID" value="TraesCAD_scaffold_005591_01G000200.1"/>
    <property type="gene ID" value="TraesCAD_scaffold_005591_01G000200"/>
</dbReference>
<evidence type="ECO:0000313" key="11">
    <source>
        <dbReference type="Proteomes" id="UP000019116"/>
    </source>
</evidence>
<dbReference type="InterPro" id="IPR001841">
    <property type="entry name" value="Znf_RING"/>
</dbReference>
<dbReference type="SMART" id="SM00744">
    <property type="entry name" value="RINGv"/>
    <property type="match status" value="1"/>
</dbReference>
<dbReference type="PROSITE" id="PS50089">
    <property type="entry name" value="ZF_RING_2"/>
    <property type="match status" value="1"/>
</dbReference>
<dbReference type="GeneID" id="123183274"/>
<keyword evidence="5" id="KW-0862">Zinc</keyword>
<dbReference type="SMART" id="SM00184">
    <property type="entry name" value="RING"/>
    <property type="match status" value="1"/>
</dbReference>
<dbReference type="Gramene" id="TraesRN1D0101047600.1">
    <property type="protein sequence ID" value="TraesRN1D0101047600.1"/>
    <property type="gene ID" value="TraesRN1D0101047600"/>
</dbReference>
<dbReference type="EC" id="2.3.2.27" evidence="2"/>
<evidence type="ECO:0000259" key="9">
    <source>
        <dbReference type="PROSITE" id="PS50089"/>
    </source>
</evidence>
<comment type="catalytic activity">
    <reaction evidence="1">
        <text>S-ubiquitinyl-[E2 ubiquitin-conjugating enzyme]-L-cysteine + [acceptor protein]-L-lysine = [E2 ubiquitin-conjugating enzyme]-L-cysteine + N(6)-ubiquitinyl-[acceptor protein]-L-lysine.</text>
        <dbReference type="EC" id="2.3.2.27"/>
    </reaction>
</comment>
<keyword evidence="4 7" id="KW-0863">Zinc-finger</keyword>
<feature type="compositionally biased region" description="Low complexity" evidence="8">
    <location>
        <begin position="47"/>
        <end position="56"/>
    </location>
</feature>
<dbReference type="RefSeq" id="XP_044451984.1">
    <property type="nucleotide sequence ID" value="XM_044596049.1"/>
</dbReference>
<dbReference type="Gene3D" id="3.30.40.10">
    <property type="entry name" value="Zinc/RING finger domain, C3HC4 (zinc finger)"/>
    <property type="match status" value="1"/>
</dbReference>
<dbReference type="Gramene" id="TraesMAC1D03G00569120.1">
    <property type="protein sequence ID" value="TraesMAC1D03G00569120.1.CDS1"/>
    <property type="gene ID" value="TraesMAC1D03G00569120"/>
</dbReference>
<feature type="domain" description="RING-type" evidence="9">
    <location>
        <begin position="94"/>
        <end position="136"/>
    </location>
</feature>
<keyword evidence="3" id="KW-0479">Metal-binding</keyword>
<dbReference type="EnsemblPlants" id="TraesCS1D02G430500.1">
    <property type="protein sequence ID" value="TraesCS1D02G430500.1.cds1"/>
    <property type="gene ID" value="TraesCS1D02G430500"/>
</dbReference>
<dbReference type="Gramene" id="TraesWEE_scaffold_014293_01G001000.1">
    <property type="protein sequence ID" value="TraesWEE_scaffold_014293_01G001000.1"/>
    <property type="gene ID" value="TraesWEE_scaffold_014293_01G001000"/>
</dbReference>
<dbReference type="OrthoDB" id="695933at2759"/>
<dbReference type="Gramene" id="TraesLDM1D03G00571930.1">
    <property type="protein sequence ID" value="TraesLDM1D03G00571930.1.CDS1"/>
    <property type="gene ID" value="TraesLDM1D03G00571930"/>
</dbReference>
<evidence type="ECO:0000256" key="3">
    <source>
        <dbReference type="ARBA" id="ARBA00022723"/>
    </source>
</evidence>
<organism evidence="10">
    <name type="scientific">Triticum aestivum</name>
    <name type="common">Wheat</name>
    <dbReference type="NCBI Taxonomy" id="4565"/>
    <lineage>
        <taxon>Eukaryota</taxon>
        <taxon>Viridiplantae</taxon>
        <taxon>Streptophyta</taxon>
        <taxon>Embryophyta</taxon>
        <taxon>Tracheophyta</taxon>
        <taxon>Spermatophyta</taxon>
        <taxon>Magnoliopsida</taxon>
        <taxon>Liliopsida</taxon>
        <taxon>Poales</taxon>
        <taxon>Poaceae</taxon>
        <taxon>BOP clade</taxon>
        <taxon>Pooideae</taxon>
        <taxon>Triticodae</taxon>
        <taxon>Triticeae</taxon>
        <taxon>Triticinae</taxon>
        <taxon>Triticum</taxon>
    </lineage>
</organism>
<dbReference type="InterPro" id="IPR053238">
    <property type="entry name" value="RING-H2_zinc_finger"/>
</dbReference>
<evidence type="ECO:0000256" key="6">
    <source>
        <dbReference type="ARBA" id="ARBA00024209"/>
    </source>
</evidence>
<dbReference type="PANTHER" id="PTHR14155">
    <property type="entry name" value="RING FINGER DOMAIN-CONTAINING"/>
    <property type="match status" value="1"/>
</dbReference>
<dbReference type="Gramene" id="TraesCLE_scaffold_001518_01G000600.1">
    <property type="protein sequence ID" value="TraesCLE_scaffold_001518_01G000600.1"/>
    <property type="gene ID" value="TraesCLE_scaffold_001518_01G000600"/>
</dbReference>
<dbReference type="Pfam" id="PF13639">
    <property type="entry name" value="zf-RING_2"/>
    <property type="match status" value="1"/>
</dbReference>
<dbReference type="GO" id="GO:0008270">
    <property type="term" value="F:zinc ion binding"/>
    <property type="evidence" value="ECO:0007669"/>
    <property type="project" value="UniProtKB-KW"/>
</dbReference>
<dbReference type="STRING" id="4565.A0A3B6A3F7"/>
<evidence type="ECO:0000256" key="1">
    <source>
        <dbReference type="ARBA" id="ARBA00000900"/>
    </source>
</evidence>
<dbReference type="Gramene" id="TraesCS1D02G430500.1">
    <property type="protein sequence ID" value="TraesCS1D02G430500.1.cds1"/>
    <property type="gene ID" value="TraesCS1D02G430500"/>
</dbReference>
<dbReference type="Proteomes" id="UP000019116">
    <property type="component" value="Chromosome 1D"/>
</dbReference>
<accession>A0A3B6A3F7</accession>
<dbReference type="Gramene" id="TraesNOR1D03G00577510.1">
    <property type="protein sequence ID" value="TraesNOR1D03G00577510.1.CDS1"/>
    <property type="gene ID" value="TraesNOR1D03G00577510"/>
</dbReference>
<dbReference type="Gramene" id="TraesJUL1D03G00572570.1">
    <property type="protein sequence ID" value="TraesJUL1D03G00572570.1.CDS1"/>
    <property type="gene ID" value="TraesJUL1D03G00572570"/>
</dbReference>
<dbReference type="OMA" id="SFIIMHA"/>
<dbReference type="Gramene" id="TraesJAG1D03G00569070.1">
    <property type="protein sequence ID" value="TraesJAG1D03G00569070.1.CDS1"/>
    <property type="gene ID" value="TraesJAG1D03G00569070"/>
</dbReference>
<dbReference type="Gramene" id="TraesARI1D03G00576090.1">
    <property type="protein sequence ID" value="TraesARI1D03G00576090.1.CDS1"/>
    <property type="gene ID" value="TraesARI1D03G00576090"/>
</dbReference>
<evidence type="ECO:0000313" key="10">
    <source>
        <dbReference type="EnsemblPlants" id="TraesCS1D02G430500.1.cds1"/>
    </source>
</evidence>
<dbReference type="GO" id="GO:0061630">
    <property type="term" value="F:ubiquitin protein ligase activity"/>
    <property type="evidence" value="ECO:0007669"/>
    <property type="project" value="UniProtKB-EC"/>
</dbReference>
<evidence type="ECO:0000256" key="4">
    <source>
        <dbReference type="ARBA" id="ARBA00022771"/>
    </source>
</evidence>
<dbReference type="Gramene" id="TraesLAC1D03G00573600.1">
    <property type="protein sequence ID" value="TraesLAC1D03G00573600.1.CDS1"/>
    <property type="gene ID" value="TraesLAC1D03G00573600"/>
</dbReference>
<keyword evidence="11" id="KW-1185">Reference proteome</keyword>
<reference evidence="10" key="2">
    <citation type="submission" date="2018-10" db="UniProtKB">
        <authorList>
            <consortium name="EnsemblPlants"/>
        </authorList>
    </citation>
    <scope>IDENTIFICATION</scope>
</reference>
<feature type="region of interest" description="Disordered" evidence="8">
    <location>
        <begin position="35"/>
        <end position="56"/>
    </location>
</feature>
<dbReference type="SUPFAM" id="SSF57850">
    <property type="entry name" value="RING/U-box"/>
    <property type="match status" value="1"/>
</dbReference>
<evidence type="ECO:0000256" key="7">
    <source>
        <dbReference type="PROSITE-ProRule" id="PRU00175"/>
    </source>
</evidence>
<dbReference type="InterPro" id="IPR011016">
    <property type="entry name" value="Znf_RING-CH"/>
</dbReference>
<evidence type="ECO:0000256" key="2">
    <source>
        <dbReference type="ARBA" id="ARBA00012483"/>
    </source>
</evidence>
<dbReference type="AlphaFoldDB" id="A0A3B6A3F7"/>
<name>A0A3B6A3F7_WHEAT</name>
<dbReference type="Gramene" id="TraesSTA1D03G00568780.1">
    <property type="protein sequence ID" value="TraesSTA1D03G00568780.1.CDS1"/>
    <property type="gene ID" value="TraesSTA1D03G00568780"/>
</dbReference>
<dbReference type="PANTHER" id="PTHR14155:SF499">
    <property type="entry name" value="RING-TYPE DOMAIN-CONTAINING PROTEIN"/>
    <property type="match status" value="1"/>
</dbReference>
<protein>
    <recommendedName>
        <fullName evidence="2">RING-type E3 ubiquitin transferase</fullName>
        <ecNumber evidence="2">2.3.2.27</ecNumber>
    </recommendedName>
</protein>
<dbReference type="Gramene" id="TraesCS1D03G0989100.1">
    <property type="protein sequence ID" value="TraesCS1D03G0989100.1.CDS1"/>
    <property type="gene ID" value="TraesCS1D03G0989100"/>
</dbReference>
<dbReference type="Gramene" id="TraesPARA_EIv1.0_0323930.1">
    <property type="protein sequence ID" value="TraesPARA_EIv1.0_0323930.1.CDS1"/>
    <property type="gene ID" value="TraesPARA_EIv1.0_0323930"/>
</dbReference>
<comment type="similarity">
    <text evidence="6">Belongs to the RING-type zinc finger family. ATL subfamily.</text>
</comment>
<gene>
    <name evidence="10" type="primary">LOC123183274</name>
</gene>
<evidence type="ECO:0000256" key="5">
    <source>
        <dbReference type="ARBA" id="ARBA00022833"/>
    </source>
</evidence>
<dbReference type="Gramene" id="TraesSYM1D03G00577010.1">
    <property type="protein sequence ID" value="TraesSYM1D03G00577010.1.CDS1"/>
    <property type="gene ID" value="TraesSYM1D03G00577010"/>
</dbReference>